<dbReference type="GO" id="GO:0046872">
    <property type="term" value="F:metal ion binding"/>
    <property type="evidence" value="ECO:0007669"/>
    <property type="project" value="UniProtKB-KW"/>
</dbReference>
<protein>
    <submittedName>
        <fullName evidence="3">Peptidase M42</fullName>
    </submittedName>
</protein>
<organism evidence="3 4">
    <name type="scientific">Blastopirellula marina</name>
    <dbReference type="NCBI Taxonomy" id="124"/>
    <lineage>
        <taxon>Bacteria</taxon>
        <taxon>Pseudomonadati</taxon>
        <taxon>Planctomycetota</taxon>
        <taxon>Planctomycetia</taxon>
        <taxon>Pirellulales</taxon>
        <taxon>Pirellulaceae</taxon>
        <taxon>Blastopirellula</taxon>
    </lineage>
</organism>
<evidence type="ECO:0000256" key="2">
    <source>
        <dbReference type="ARBA" id="ARBA00022801"/>
    </source>
</evidence>
<dbReference type="EMBL" id="PUHY01000006">
    <property type="protein sequence ID" value="PQO36003.1"/>
    <property type="molecule type" value="Genomic_DNA"/>
</dbReference>
<comment type="caution">
    <text evidence="3">The sequence shown here is derived from an EMBL/GenBank/DDBJ whole genome shotgun (WGS) entry which is preliminary data.</text>
</comment>
<keyword evidence="1" id="KW-0479">Metal-binding</keyword>
<dbReference type="OrthoDB" id="5347391at2"/>
<evidence type="ECO:0000256" key="1">
    <source>
        <dbReference type="ARBA" id="ARBA00022723"/>
    </source>
</evidence>
<dbReference type="Pfam" id="PF05343">
    <property type="entry name" value="Peptidase_M42"/>
    <property type="match status" value="1"/>
</dbReference>
<dbReference type="InterPro" id="IPR051464">
    <property type="entry name" value="Peptidase_M42_aminopept"/>
</dbReference>
<proteinExistence type="predicted"/>
<evidence type="ECO:0000313" key="4">
    <source>
        <dbReference type="Proteomes" id="UP000238322"/>
    </source>
</evidence>
<reference evidence="3 4" key="1">
    <citation type="submission" date="2018-02" db="EMBL/GenBank/DDBJ databases">
        <title>Comparative genomes isolates from brazilian mangrove.</title>
        <authorList>
            <person name="Araujo J.E."/>
            <person name="Taketani R.G."/>
            <person name="Silva M.C.P."/>
            <person name="Loureco M.V."/>
            <person name="Andreote F.D."/>
        </authorList>
    </citation>
    <scope>NUCLEOTIDE SEQUENCE [LARGE SCALE GENOMIC DNA]</scope>
    <source>
        <strain evidence="3 4">Hex-1 MGV</strain>
    </source>
</reference>
<name>A0A2S8FV24_9BACT</name>
<dbReference type="RefSeq" id="WP_105329292.1">
    <property type="nucleotide sequence ID" value="NZ_PUHY01000006.1"/>
</dbReference>
<dbReference type="GO" id="GO:0016787">
    <property type="term" value="F:hydrolase activity"/>
    <property type="evidence" value="ECO:0007669"/>
    <property type="project" value="UniProtKB-KW"/>
</dbReference>
<dbReference type="Proteomes" id="UP000238322">
    <property type="component" value="Unassembled WGS sequence"/>
</dbReference>
<evidence type="ECO:0000313" key="3">
    <source>
        <dbReference type="EMBL" id="PQO36003.1"/>
    </source>
</evidence>
<accession>A0A2S8FV24</accession>
<gene>
    <name evidence="3" type="ORF">C5Y83_08740</name>
</gene>
<sequence>MPAVTKLDLEEFLDILKQLVRHPSVVGSEHAFFRYLQRELEETHATVTLYEGLLVASGTQPDRMHISAHVDRHGLICTGPNEFQYAAFVARNRGDLLGDSVSEQTFQTIAERFHERFVQAYVPWSGTYLGKGTIKRSYLCERRGNLVFEVEGLDHVLPGTPVAYQDRLSISYGRVSAQLDNVLTTAMLIYLFRQGFQGTALFTAQEEAGRSWRFLLEWFRRCGIETQDLLVLDTSPFPDIATADAQQVVLRKRDANAIFNPQMVAKLEEACQKFGIRYMFKDEMLAKQNEQRVAEGKNPTSLGSTELGRVASASEGTIQGATLQVPTTGYHTPEESAALSSIEAILDVLCEVALEE</sequence>
<dbReference type="Gene3D" id="3.40.630.10">
    <property type="entry name" value="Zn peptidases"/>
    <property type="match status" value="2"/>
</dbReference>
<dbReference type="PANTHER" id="PTHR32481">
    <property type="entry name" value="AMINOPEPTIDASE"/>
    <property type="match status" value="1"/>
</dbReference>
<dbReference type="InterPro" id="IPR008007">
    <property type="entry name" value="Peptidase_M42"/>
</dbReference>
<dbReference type="PANTHER" id="PTHR32481:SF0">
    <property type="entry name" value="AMINOPEPTIDASE YPDE-RELATED"/>
    <property type="match status" value="1"/>
</dbReference>
<dbReference type="SUPFAM" id="SSF53187">
    <property type="entry name" value="Zn-dependent exopeptidases"/>
    <property type="match status" value="1"/>
</dbReference>
<keyword evidence="2" id="KW-0378">Hydrolase</keyword>
<dbReference type="AlphaFoldDB" id="A0A2S8FV24"/>